<protein>
    <recommendedName>
        <fullName evidence="3">Secreted protein</fullName>
    </recommendedName>
</protein>
<accession>A0ABN2EFZ6</accession>
<dbReference type="EMBL" id="BAAAND010000010">
    <property type="protein sequence ID" value="GAA1605294.1"/>
    <property type="molecule type" value="Genomic_DNA"/>
</dbReference>
<keyword evidence="2" id="KW-1185">Reference proteome</keyword>
<organism evidence="1 2">
    <name type="scientific">Kribbella karoonensis</name>
    <dbReference type="NCBI Taxonomy" id="324851"/>
    <lineage>
        <taxon>Bacteria</taxon>
        <taxon>Bacillati</taxon>
        <taxon>Actinomycetota</taxon>
        <taxon>Actinomycetes</taxon>
        <taxon>Propionibacteriales</taxon>
        <taxon>Kribbellaceae</taxon>
        <taxon>Kribbella</taxon>
    </lineage>
</organism>
<evidence type="ECO:0000313" key="1">
    <source>
        <dbReference type="EMBL" id="GAA1605294.1"/>
    </source>
</evidence>
<evidence type="ECO:0008006" key="3">
    <source>
        <dbReference type="Google" id="ProtNLM"/>
    </source>
</evidence>
<name>A0ABN2EFZ6_9ACTN</name>
<reference evidence="1 2" key="1">
    <citation type="journal article" date="2019" name="Int. J. Syst. Evol. Microbiol.">
        <title>The Global Catalogue of Microorganisms (GCM) 10K type strain sequencing project: providing services to taxonomists for standard genome sequencing and annotation.</title>
        <authorList>
            <consortium name="The Broad Institute Genomics Platform"/>
            <consortium name="The Broad Institute Genome Sequencing Center for Infectious Disease"/>
            <person name="Wu L."/>
            <person name="Ma J."/>
        </authorList>
    </citation>
    <scope>NUCLEOTIDE SEQUENCE [LARGE SCALE GENOMIC DNA]</scope>
    <source>
        <strain evidence="1 2">JCM 14304</strain>
    </source>
</reference>
<comment type="caution">
    <text evidence="1">The sequence shown here is derived from an EMBL/GenBank/DDBJ whole genome shotgun (WGS) entry which is preliminary data.</text>
</comment>
<evidence type="ECO:0000313" key="2">
    <source>
        <dbReference type="Proteomes" id="UP001500190"/>
    </source>
</evidence>
<dbReference type="Proteomes" id="UP001500190">
    <property type="component" value="Unassembled WGS sequence"/>
</dbReference>
<gene>
    <name evidence="1" type="ORF">GCM10009742_62790</name>
</gene>
<proteinExistence type="predicted"/>
<sequence>MPPTGSALAGGVESSGLSVAFAPLVAVGLSVTRVSSDVSASSVAAGRPSASESVGTSAFAGSVASDASVVSVGAVGLAAGVVVRGVGSVECVAARRGVAGP</sequence>